<dbReference type="FunFam" id="3.40.50.80:FF:000010">
    <property type="entry name" value="Flavohemoprotein"/>
    <property type="match status" value="1"/>
</dbReference>
<evidence type="ECO:0000256" key="8">
    <source>
        <dbReference type="ARBA" id="ARBA00022827"/>
    </source>
</evidence>
<dbReference type="PANTHER" id="PTHR43396">
    <property type="entry name" value="FLAVOHEMOPROTEIN"/>
    <property type="match status" value="1"/>
</dbReference>
<reference evidence="18 19" key="1">
    <citation type="submission" date="2018-07" db="EMBL/GenBank/DDBJ databases">
        <title>Lottiidibacillus patelloidae gen. nov., sp. nov., isolated from the intestinal tract of a marine limpet and the reclassification of B. taeanensis BH030017T, B. algicola KMM 3737T and B. hwajinpoensis SW-72T as genus Lottiidibacillus.</title>
        <authorList>
            <person name="Liu R."/>
            <person name="Huang Z."/>
        </authorList>
    </citation>
    <scope>NUCLEOTIDE SEQUENCE [LARGE SCALE GENOMIC DNA]</scope>
    <source>
        <strain evidence="18 19">BH030017</strain>
    </source>
</reference>
<keyword evidence="19" id="KW-1185">Reference proteome</keyword>
<evidence type="ECO:0000256" key="14">
    <source>
        <dbReference type="ARBA" id="ARBA00049433"/>
    </source>
</evidence>
<keyword evidence="6 15" id="KW-0285">Flavoprotein</keyword>
<comment type="catalytic activity">
    <reaction evidence="13 15">
        <text>2 nitric oxide + NADH + 2 O2 = 2 nitrate + NAD(+) + H(+)</text>
        <dbReference type="Rhea" id="RHEA:19469"/>
        <dbReference type="ChEBI" id="CHEBI:15378"/>
        <dbReference type="ChEBI" id="CHEBI:15379"/>
        <dbReference type="ChEBI" id="CHEBI:16480"/>
        <dbReference type="ChEBI" id="CHEBI:17632"/>
        <dbReference type="ChEBI" id="CHEBI:57540"/>
        <dbReference type="ChEBI" id="CHEBI:57945"/>
        <dbReference type="EC" id="1.14.12.17"/>
    </reaction>
</comment>
<evidence type="ECO:0000313" key="19">
    <source>
        <dbReference type="Proteomes" id="UP000253314"/>
    </source>
</evidence>
<protein>
    <recommendedName>
        <fullName evidence="15">Flavohemoprotein</fullName>
    </recommendedName>
    <alternativeName>
        <fullName evidence="15">Flavohemoglobin</fullName>
    </alternativeName>
    <alternativeName>
        <fullName evidence="15">Hemoglobin-like protein</fullName>
    </alternativeName>
    <alternativeName>
        <fullName evidence="15">Nitric oxide dioxygenase</fullName>
        <shortName evidence="15">NO oxygenase</shortName>
        <shortName evidence="15">NOD</shortName>
        <ecNumber evidence="15">1.14.12.17</ecNumber>
    </alternativeName>
</protein>
<dbReference type="Pfam" id="PF00970">
    <property type="entry name" value="FAD_binding_6"/>
    <property type="match status" value="1"/>
</dbReference>
<dbReference type="HAMAP" id="MF_01252">
    <property type="entry name" value="Hmp"/>
    <property type="match status" value="1"/>
</dbReference>
<comment type="caution">
    <text evidence="18">The sequence shown here is derived from an EMBL/GenBank/DDBJ whole genome shotgun (WGS) entry which is preliminary data.</text>
</comment>
<evidence type="ECO:0000256" key="15">
    <source>
        <dbReference type="HAMAP-Rule" id="MF_01252"/>
    </source>
</evidence>
<dbReference type="InterPro" id="IPR000971">
    <property type="entry name" value="Globin"/>
</dbReference>
<dbReference type="EC" id="1.14.12.17" evidence="15"/>
<dbReference type="OrthoDB" id="9801223at2"/>
<evidence type="ECO:0000256" key="5">
    <source>
        <dbReference type="ARBA" id="ARBA00022621"/>
    </source>
</evidence>
<keyword evidence="8 15" id="KW-0274">FAD</keyword>
<keyword evidence="9 15" id="KW-0521">NADP</keyword>
<sequence length="426" mass="48132">MYLKYFFKKARSFLMLKPKTIETIKSTVPVLEVYGEAITKRFYEMLFTNHPELLNIFNHANQKQGRQQGALANAVYAAAKHIDELEKIIPVVKQIGHKHRSLGVKPEHYPIVGEHLLMAIKDVLGDAATDEIIEAWGEAYGVIAEAFIGIEKEMYNEAENQEGGWEGFRPFVIAKKVKESSVITSFYLKPEDGQVISTFLPGQYVSVKVAIPGEENTHIRQYSLSDAPGKDYYRISVKREEGNNKPDGKVSNYLHNNLKEGDKLELSAPAGDFTLNMNTSLPAVFISGGVGLTPMVSMLNTAAAVQPERKVTFIHAAINGEYHALGEGVRKLANEQEHVKAYFCYEKPTEQDRKEGQFDKEGYIDLAWLKEMLKTNEADFYFCGPLPFMKAIRSALLEWNVPQERIHFEFFGPAVDLENEEKVTTR</sequence>
<dbReference type="Gene3D" id="1.10.490.10">
    <property type="entry name" value="Globins"/>
    <property type="match status" value="1"/>
</dbReference>
<organism evidence="18 19">
    <name type="scientific">Bacillus taeanensis</name>
    <dbReference type="NCBI Taxonomy" id="273032"/>
    <lineage>
        <taxon>Bacteria</taxon>
        <taxon>Bacillati</taxon>
        <taxon>Bacillota</taxon>
        <taxon>Bacilli</taxon>
        <taxon>Bacillales</taxon>
        <taxon>Bacillaceae</taxon>
        <taxon>Bacillus</taxon>
    </lineage>
</organism>
<keyword evidence="7 15" id="KW-0479">Metal-binding</keyword>
<evidence type="ECO:0000256" key="3">
    <source>
        <dbReference type="ARBA" id="ARBA00022448"/>
    </source>
</evidence>
<dbReference type="SUPFAM" id="SSF52343">
    <property type="entry name" value="Ferredoxin reductase-like, C-terminal NADP-linked domain"/>
    <property type="match status" value="1"/>
</dbReference>
<dbReference type="InterPro" id="IPR012292">
    <property type="entry name" value="Globin/Proto"/>
</dbReference>
<dbReference type="GO" id="GO:0009636">
    <property type="term" value="P:response to toxic substance"/>
    <property type="evidence" value="ECO:0007669"/>
    <property type="project" value="UniProtKB-KW"/>
</dbReference>
<dbReference type="Pfam" id="PF00042">
    <property type="entry name" value="Globin"/>
    <property type="match status" value="1"/>
</dbReference>
<comment type="catalytic activity">
    <reaction evidence="14 15">
        <text>2 nitric oxide + NADPH + 2 O2 = 2 nitrate + NADP(+) + H(+)</text>
        <dbReference type="Rhea" id="RHEA:19465"/>
        <dbReference type="ChEBI" id="CHEBI:15378"/>
        <dbReference type="ChEBI" id="CHEBI:15379"/>
        <dbReference type="ChEBI" id="CHEBI:16480"/>
        <dbReference type="ChEBI" id="CHEBI:17632"/>
        <dbReference type="ChEBI" id="CHEBI:57783"/>
        <dbReference type="ChEBI" id="CHEBI:58349"/>
        <dbReference type="EC" id="1.14.12.17"/>
    </reaction>
</comment>
<dbReference type="GO" id="GO:0046210">
    <property type="term" value="P:nitric oxide catabolic process"/>
    <property type="evidence" value="ECO:0007669"/>
    <property type="project" value="TreeGrafter"/>
</dbReference>
<dbReference type="GO" id="GO:0020037">
    <property type="term" value="F:heme binding"/>
    <property type="evidence" value="ECO:0007669"/>
    <property type="project" value="InterPro"/>
</dbReference>
<feature type="active site" description="Charge relay system" evidence="15">
    <location>
        <position position="151"/>
    </location>
</feature>
<comment type="cofactor">
    <cofactor evidence="15">
        <name>FAD</name>
        <dbReference type="ChEBI" id="CHEBI:57692"/>
    </cofactor>
    <text evidence="15">Binds 1 FAD per subunit.</text>
</comment>
<feature type="region of interest" description="Reductase" evidence="15">
    <location>
        <begin position="163"/>
        <end position="426"/>
    </location>
</feature>
<dbReference type="CDD" id="cd06184">
    <property type="entry name" value="flavohem_like_fad_nad_binding"/>
    <property type="match status" value="1"/>
</dbReference>
<evidence type="ECO:0000256" key="4">
    <source>
        <dbReference type="ARBA" id="ARBA00022617"/>
    </source>
</evidence>
<evidence type="ECO:0000259" key="16">
    <source>
        <dbReference type="PROSITE" id="PS01033"/>
    </source>
</evidence>
<comment type="cofactor">
    <cofactor evidence="15">
        <name>heme b</name>
        <dbReference type="ChEBI" id="CHEBI:60344"/>
    </cofactor>
    <text evidence="15">Binds 1 heme b (iron(II)-protoporphyrin IX) group per subunit.</text>
</comment>
<dbReference type="SUPFAM" id="SSF46458">
    <property type="entry name" value="Globin-like"/>
    <property type="match status" value="1"/>
</dbReference>
<dbReference type="AlphaFoldDB" id="A0A366XT44"/>
<keyword evidence="10 15" id="KW-0560">Oxidoreductase</keyword>
<comment type="domain">
    <text evidence="15">Consists of two distinct domains; an N-terminal heme-containing oxygen-binding domain and a C-terminal reductase domain with binding sites for FAD and NAD(P)H.</text>
</comment>
<dbReference type="GO" id="GO:0019825">
    <property type="term" value="F:oxygen binding"/>
    <property type="evidence" value="ECO:0007669"/>
    <property type="project" value="InterPro"/>
</dbReference>
<proteinExistence type="inferred from homology"/>
<feature type="domain" description="Globin" evidence="16">
    <location>
        <begin position="15"/>
        <end position="152"/>
    </location>
</feature>
<comment type="similarity">
    <text evidence="2 15">Belongs to the globin family. Two-domain flavohemoproteins subfamily.</text>
</comment>
<dbReference type="InterPro" id="IPR009050">
    <property type="entry name" value="Globin-like_sf"/>
</dbReference>
<keyword evidence="5 15" id="KW-0561">Oxygen transport</keyword>
<dbReference type="PROSITE" id="PS01033">
    <property type="entry name" value="GLOBIN"/>
    <property type="match status" value="1"/>
</dbReference>
<dbReference type="InterPro" id="IPR039261">
    <property type="entry name" value="FNR_nucleotide-bd"/>
</dbReference>
<accession>A0A366XT44</accession>
<feature type="domain" description="FAD-binding FR-type" evidence="17">
    <location>
        <begin position="166"/>
        <end position="276"/>
    </location>
</feature>
<evidence type="ECO:0000256" key="12">
    <source>
        <dbReference type="ARBA" id="ARBA00023027"/>
    </source>
</evidence>
<evidence type="ECO:0000256" key="6">
    <source>
        <dbReference type="ARBA" id="ARBA00022630"/>
    </source>
</evidence>
<dbReference type="GO" id="GO:0046872">
    <property type="term" value="F:metal ion binding"/>
    <property type="evidence" value="ECO:0007669"/>
    <property type="project" value="UniProtKB-KW"/>
</dbReference>
<feature type="site" description="Influences the redox potential of the prosthetic heme and FAD groups" evidence="15">
    <location>
        <position position="409"/>
    </location>
</feature>
<dbReference type="InterPro" id="IPR008333">
    <property type="entry name" value="Cbr1-like_FAD-bd_dom"/>
</dbReference>
<gene>
    <name evidence="15" type="primary">hmp</name>
    <name evidence="18" type="ORF">DS031_12965</name>
</gene>
<dbReference type="InterPro" id="IPR017927">
    <property type="entry name" value="FAD-bd_FR_type"/>
</dbReference>
<feature type="site" description="Involved in heme-bound ligand stabilization and O-O bond activation" evidence="15">
    <location>
        <position position="43"/>
    </location>
</feature>
<evidence type="ECO:0000259" key="17">
    <source>
        <dbReference type="PROSITE" id="PS51384"/>
    </source>
</evidence>
<dbReference type="Gene3D" id="3.40.50.80">
    <property type="entry name" value="Nucleotide-binding domain of ferredoxin-NADP reductase (FNR) module"/>
    <property type="match status" value="1"/>
</dbReference>
<dbReference type="Pfam" id="PF00175">
    <property type="entry name" value="NAD_binding_1"/>
    <property type="match status" value="1"/>
</dbReference>
<comment type="similarity">
    <text evidence="1 15">In the C-terminal section; belongs to the flavoprotein pyridine nucleotide cytochrome reductase family.</text>
</comment>
<feature type="binding site" evidence="15">
    <location>
        <begin position="220"/>
        <end position="223"/>
    </location>
    <ligand>
        <name>FAD</name>
        <dbReference type="ChEBI" id="CHEBI:57692"/>
    </ligand>
</feature>
<name>A0A366XT44_9BACI</name>
<dbReference type="Gene3D" id="2.40.30.10">
    <property type="entry name" value="Translation factors"/>
    <property type="match status" value="1"/>
</dbReference>
<feature type="binding site" evidence="15">
    <location>
        <position position="204"/>
    </location>
    <ligand>
        <name>FAD</name>
        <dbReference type="ChEBI" id="CHEBI:57692"/>
    </ligand>
</feature>
<evidence type="ECO:0000256" key="7">
    <source>
        <dbReference type="ARBA" id="ARBA00022723"/>
    </source>
</evidence>
<evidence type="ECO:0000256" key="13">
    <source>
        <dbReference type="ARBA" id="ARBA00048649"/>
    </source>
</evidence>
<dbReference type="GO" id="GO:0005344">
    <property type="term" value="F:oxygen carrier activity"/>
    <property type="evidence" value="ECO:0007669"/>
    <property type="project" value="UniProtKB-UniRule"/>
</dbReference>
<feature type="binding site" evidence="15">
    <location>
        <begin position="410"/>
        <end position="413"/>
    </location>
    <ligand>
        <name>FAD</name>
        <dbReference type="ChEBI" id="CHEBI:57692"/>
    </ligand>
</feature>
<dbReference type="InterPro" id="IPR001433">
    <property type="entry name" value="OxRdtase_FAD/NAD-bd"/>
</dbReference>
<keyword evidence="12 15" id="KW-0520">NAD</keyword>
<evidence type="ECO:0000313" key="18">
    <source>
        <dbReference type="EMBL" id="RBW69067.1"/>
    </source>
</evidence>
<dbReference type="GO" id="GO:0071500">
    <property type="term" value="P:cellular response to nitrosative stress"/>
    <property type="evidence" value="ECO:0007669"/>
    <property type="project" value="TreeGrafter"/>
</dbReference>
<dbReference type="FunFam" id="1.10.490.10:FF:000003">
    <property type="entry name" value="Flavohemoprotein"/>
    <property type="match status" value="1"/>
</dbReference>
<dbReference type="NCBIfam" id="NF009805">
    <property type="entry name" value="PRK13289.1"/>
    <property type="match status" value="1"/>
</dbReference>
<dbReference type="InterPro" id="IPR017938">
    <property type="entry name" value="Riboflavin_synthase-like_b-brl"/>
</dbReference>
<dbReference type="RefSeq" id="WP_113806498.1">
    <property type="nucleotide sequence ID" value="NZ_QOCW01000013.1"/>
</dbReference>
<evidence type="ECO:0000256" key="10">
    <source>
        <dbReference type="ARBA" id="ARBA00023002"/>
    </source>
</evidence>
<feature type="binding site" description="proximal binding residue" evidence="15">
    <location>
        <position position="99"/>
    </location>
    <ligand>
        <name>heme b</name>
        <dbReference type="ChEBI" id="CHEBI:60344"/>
    </ligand>
    <ligandPart>
        <name>Fe</name>
        <dbReference type="ChEBI" id="CHEBI:18248"/>
    </ligandPart>
</feature>
<dbReference type="GO" id="GO:0008941">
    <property type="term" value="F:nitric oxide dioxygenase NAD(P)H activity"/>
    <property type="evidence" value="ECO:0007669"/>
    <property type="project" value="UniProtKB-UniRule"/>
</dbReference>
<feature type="active site" description="Charge relay system" evidence="15">
    <location>
        <position position="109"/>
    </location>
</feature>
<dbReference type="InterPro" id="IPR023950">
    <property type="entry name" value="Hmp"/>
</dbReference>
<comment type="function">
    <text evidence="15">Is involved in NO detoxification in an aerobic process, termed nitric oxide dioxygenase (NOD) reaction that utilizes O(2) and NAD(P)H to convert NO to nitrate, which protects the bacterium from various noxious nitrogen compounds. Therefore, plays a central role in the inducible response to nitrosative stress.</text>
</comment>
<feature type="binding site" evidence="15">
    <location>
        <begin position="289"/>
        <end position="294"/>
    </location>
    <ligand>
        <name>NADP(+)</name>
        <dbReference type="ChEBI" id="CHEBI:58349"/>
    </ligand>
</feature>
<evidence type="ECO:0000256" key="2">
    <source>
        <dbReference type="ARBA" id="ARBA00008414"/>
    </source>
</evidence>
<dbReference type="PROSITE" id="PS51384">
    <property type="entry name" value="FAD_FR"/>
    <property type="match status" value="1"/>
</dbReference>
<dbReference type="SUPFAM" id="SSF63380">
    <property type="entry name" value="Riboflavin synthase domain-like"/>
    <property type="match status" value="1"/>
</dbReference>
<keyword evidence="4 15" id="KW-0349">Heme</keyword>
<keyword evidence="3 15" id="KW-0813">Transport</keyword>
<evidence type="ECO:0000256" key="9">
    <source>
        <dbReference type="ARBA" id="ARBA00022857"/>
    </source>
</evidence>
<dbReference type="EMBL" id="QOCW01000013">
    <property type="protein sequence ID" value="RBW69067.1"/>
    <property type="molecule type" value="Genomic_DNA"/>
</dbReference>
<dbReference type="CDD" id="cd14777">
    <property type="entry name" value="Yhb1-globin-like"/>
    <property type="match status" value="1"/>
</dbReference>
<dbReference type="GO" id="GO:0071949">
    <property type="term" value="F:FAD binding"/>
    <property type="evidence" value="ECO:0007669"/>
    <property type="project" value="InterPro"/>
</dbReference>
<feature type="site" description="Influences the redox potential of the prosthetic heme and FAD groups" evidence="15">
    <location>
        <position position="98"/>
    </location>
</feature>
<keyword evidence="15" id="KW-0216">Detoxification</keyword>
<keyword evidence="11 15" id="KW-0408">Iron</keyword>
<dbReference type="FunFam" id="2.40.30.10:FF:000034">
    <property type="entry name" value="Flavohemoprotein"/>
    <property type="match status" value="1"/>
</dbReference>
<dbReference type="PRINTS" id="PR00410">
    <property type="entry name" value="PHEHYDRXLASE"/>
</dbReference>
<evidence type="ECO:0000256" key="1">
    <source>
        <dbReference type="ARBA" id="ARBA00006401"/>
    </source>
</evidence>
<evidence type="ECO:0000256" key="11">
    <source>
        <dbReference type="ARBA" id="ARBA00023004"/>
    </source>
</evidence>
<dbReference type="Proteomes" id="UP000253314">
    <property type="component" value="Unassembled WGS sequence"/>
</dbReference>
<dbReference type="PANTHER" id="PTHR43396:SF3">
    <property type="entry name" value="FLAVOHEMOPROTEIN"/>
    <property type="match status" value="1"/>
</dbReference>